<evidence type="ECO:0000256" key="17">
    <source>
        <dbReference type="SAM" id="MobiDB-lite"/>
    </source>
</evidence>
<dbReference type="Gene3D" id="3.40.50.300">
    <property type="entry name" value="P-loop containing nucleotide triphosphate hydrolases"/>
    <property type="match status" value="1"/>
</dbReference>
<dbReference type="GO" id="GO:0042274">
    <property type="term" value="P:ribosomal small subunit biogenesis"/>
    <property type="evidence" value="ECO:0007669"/>
    <property type="project" value="UniProtKB-UniRule"/>
</dbReference>
<feature type="compositionally biased region" description="Acidic residues" evidence="17">
    <location>
        <begin position="611"/>
        <end position="625"/>
    </location>
</feature>
<organism evidence="19 20">
    <name type="scientific">Macrostomum lignano</name>
    <dbReference type="NCBI Taxonomy" id="282301"/>
    <lineage>
        <taxon>Eukaryota</taxon>
        <taxon>Metazoa</taxon>
        <taxon>Spiralia</taxon>
        <taxon>Lophotrochozoa</taxon>
        <taxon>Platyhelminthes</taxon>
        <taxon>Rhabditophora</taxon>
        <taxon>Macrostomorpha</taxon>
        <taxon>Macrostomida</taxon>
        <taxon>Macrostomidae</taxon>
        <taxon>Macrostomum</taxon>
    </lineage>
</organism>
<proteinExistence type="inferred from homology"/>
<evidence type="ECO:0000256" key="4">
    <source>
        <dbReference type="ARBA" id="ARBA00006832"/>
    </source>
</evidence>
<evidence type="ECO:0000256" key="6">
    <source>
        <dbReference type="ARBA" id="ARBA00022517"/>
    </source>
</evidence>
<protein>
    <recommendedName>
        <fullName evidence="15">Adenylate kinase isoenzyme 6 homolog</fullName>
        <shortName evidence="15">AK6</shortName>
        <ecNumber evidence="15">2.7.4.3</ecNumber>
    </recommendedName>
    <alternativeName>
        <fullName evidence="15">Dual activity adenylate kinase/ATPase</fullName>
        <shortName evidence="15">AK/ATPase</shortName>
    </alternativeName>
</protein>
<feature type="binding site" evidence="15">
    <location>
        <position position="408"/>
    </location>
    <ligand>
        <name>ATP</name>
        <dbReference type="ChEBI" id="CHEBI:30616"/>
    </ligand>
</feature>
<comment type="caution">
    <text evidence="15">Lacks conserved residue(s) required for the propagation of feature annotation.</text>
</comment>
<feature type="coiled-coil region" evidence="16">
    <location>
        <begin position="83"/>
        <end position="117"/>
    </location>
</feature>
<comment type="subunit">
    <text evidence="15">Monomer and homodimer. Interacts with small ribosomal subunit protein uS11. Not a structural component of 43S pre-ribosomes, but transiently interacts with them by binding to uS11.</text>
</comment>
<comment type="function">
    <text evidence="15">Broad-specificity nucleoside monophosphate (NMP) kinase that catalyzes the reversible transfer of the terminal phosphate group between nucleoside triphosphates and monophosphates. Has also ATPase activity. Involved in the late cytoplasmic maturation steps of the 40S ribosomal particles, specifically 18S rRNA maturation. While NMP activity is not required for ribosome maturation, ATPase activity is. Associates transiently with small ribosomal subunit protein uS11. ATP hydrolysis breaks the interaction with uS11. May temporarily remove uS11 from the ribosome to enable a conformational change of the ribosomal RNA that is needed for the final maturation step of the small ribosomal subunit. Its NMP activity may have a role in nuclear energy homeostasis.</text>
</comment>
<feature type="region of interest" description="Disordered" evidence="17">
    <location>
        <begin position="721"/>
        <end position="753"/>
    </location>
</feature>
<feature type="binding site" evidence="15">
    <location>
        <position position="315"/>
    </location>
    <ligand>
        <name>ATP</name>
        <dbReference type="ChEBI" id="CHEBI:30616"/>
    </ligand>
</feature>
<dbReference type="Pfam" id="PF13238">
    <property type="entry name" value="AAA_18"/>
    <property type="match status" value="1"/>
</dbReference>
<keyword evidence="10 15" id="KW-0418">Kinase</keyword>
<dbReference type="Pfam" id="PF16088">
    <property type="entry name" value="BORCS7"/>
    <property type="match status" value="1"/>
</dbReference>
<evidence type="ECO:0000256" key="16">
    <source>
        <dbReference type="SAM" id="Coils"/>
    </source>
</evidence>
<accession>A0A1I8FTV6</accession>
<evidence type="ECO:0000256" key="3">
    <source>
        <dbReference type="ARBA" id="ARBA00005433"/>
    </source>
</evidence>
<dbReference type="GO" id="GO:0016887">
    <property type="term" value="F:ATP hydrolysis activity"/>
    <property type="evidence" value="ECO:0007669"/>
    <property type="project" value="UniProtKB-UniRule"/>
</dbReference>
<feature type="compositionally biased region" description="Gly residues" evidence="17">
    <location>
        <begin position="553"/>
        <end position="563"/>
    </location>
</feature>
<comment type="similarity">
    <text evidence="4">Belongs to the VPS72/YL1 family.</text>
</comment>
<keyword evidence="12" id="KW-0472">Membrane</keyword>
<keyword evidence="19" id="KW-1185">Reference proteome</keyword>
<evidence type="ECO:0000256" key="12">
    <source>
        <dbReference type="ARBA" id="ARBA00023136"/>
    </source>
</evidence>
<dbReference type="AlphaFoldDB" id="A0A1I8FTV6"/>
<dbReference type="InterPro" id="IPR020618">
    <property type="entry name" value="Adenyl_kinase_AK6"/>
</dbReference>
<evidence type="ECO:0000256" key="7">
    <source>
        <dbReference type="ARBA" id="ARBA00022552"/>
    </source>
</evidence>
<keyword evidence="16" id="KW-0175">Coiled coil</keyword>
<dbReference type="Pfam" id="PF05764">
    <property type="entry name" value="YL1"/>
    <property type="match status" value="1"/>
</dbReference>
<feature type="compositionally biased region" description="Gly residues" evidence="17">
    <location>
        <begin position="599"/>
        <end position="610"/>
    </location>
</feature>
<keyword evidence="7 15" id="KW-0698">rRNA processing</keyword>
<dbReference type="InterPro" id="IPR027417">
    <property type="entry name" value="P-loop_NTPase"/>
</dbReference>
<comment type="similarity">
    <text evidence="15">Belongs to the adenylate kinase family. AK6 subfamily.</text>
</comment>
<keyword evidence="9 15" id="KW-0547">Nucleotide-binding</keyword>
<evidence type="ECO:0000256" key="15">
    <source>
        <dbReference type="HAMAP-Rule" id="MF_03173"/>
    </source>
</evidence>
<comment type="subcellular location">
    <subcellularLocation>
        <location evidence="15">Cytoplasm</location>
    </subcellularLocation>
    <subcellularLocation>
        <location evidence="15">Nucleus</location>
    </subcellularLocation>
    <subcellularLocation>
        <location evidence="2">Lysosome membrane</location>
    </subcellularLocation>
</comment>
<sequence>RRLRQSVELAKRVLQLERQSVELNTALEKQRSEAARYKREFERLEATLSDAEQPYGYLVDSIRARDAELEKTSQIQILYRQQLSEAEARLESLAVDRNRLAEAKNRMSADLERLLAQRDEVAMLRKTVAAMQSKRVGSGRVAASRPRIEPRAPDFEFEDQDELKPSQPYALHYSMSGSSTAQQSSPSNQKQQQKQQQQSKPSDTFNREAKDRLCQRTQTFLEELNSLTRSLLKNSRSSELLLQSAKSTAALETTVLQTSATLNRVALVTSNLALQTEAIGSDLAVLDEINDQVVAVSSGKRPNILVTGTPGTGKSTLCQELANRLPSVTHVCVGEVAKANDYFDGWDEATQCHFLDEDRLLDDLEERLADGGCLVDYHSAELFPERWFQAVFVLRTENSLLYQRLKARNYAEAKVQQNVQCEIFQNATMPRNQSKPGADIGEADAAESPVPSEDQQEGDEPGSANANSGDSDDSKAEADEESGEADEDSDNSGGDDDDSDSDGAATPPPTLAATRERRAKAGSRMARLLNELDGGGASVHQQLRRATPHGDEAGGGSSGGGGDDFYETVYGGFAETASDADYEEESSESDQVDSDFDIGEGGAGGGGGGGEGDDDEGSDGDDDEESTRRRGGQRRRLVTKAYKEPVRPAAAAGPPPAKRGRKSAAANAAAAAASSDANSTRATRRGAAAAAAGLKLTATAARERRSREARAAAVASVAATAAAATAGRRPRQSTSSTAGQGPGRRRSAASNAANAVRRLTQEELLAEAQLTEQVNLRSLARYQRLEVEKKKARSRQPVARGPTVRFDSYTTRLLDEDVVPVEVTEVNTDTGDTAPKPTLVLEPDNAPNRRCTRNFVSFTHQETLAAGLSLNRRPPMRNPFCPISNQPARYFDPLTQTPYRDARSFRVLRTLYAMHHATGIRPAVLLKQYTQGELIV</sequence>
<feature type="compositionally biased region" description="Acidic residues" evidence="17">
    <location>
        <begin position="478"/>
        <end position="501"/>
    </location>
</feature>
<keyword evidence="11 15" id="KW-0067">ATP-binding</keyword>
<dbReference type="GO" id="GO:0004017">
    <property type="term" value="F:AMP kinase activity"/>
    <property type="evidence" value="ECO:0007669"/>
    <property type="project" value="UniProtKB-UniRule"/>
</dbReference>
<feature type="binding site" evidence="15">
    <location>
        <position position="314"/>
    </location>
    <ligand>
        <name>ATP</name>
        <dbReference type="ChEBI" id="CHEBI:30616"/>
    </ligand>
</feature>
<comment type="catalytic activity">
    <reaction evidence="15">
        <text>ATP + H2O = ADP + phosphate + H(+)</text>
        <dbReference type="Rhea" id="RHEA:13065"/>
        <dbReference type="ChEBI" id="CHEBI:15377"/>
        <dbReference type="ChEBI" id="CHEBI:15378"/>
        <dbReference type="ChEBI" id="CHEBI:30616"/>
        <dbReference type="ChEBI" id="CHEBI:43474"/>
        <dbReference type="ChEBI" id="CHEBI:456216"/>
    </reaction>
</comment>
<feature type="compositionally biased region" description="Basic residues" evidence="17">
    <location>
        <begin position="629"/>
        <end position="638"/>
    </location>
</feature>
<feature type="region of interest" description="NMPbind" evidence="15">
    <location>
        <begin position="332"/>
        <end position="355"/>
    </location>
</feature>
<feature type="region of interest" description="Disordered" evidence="17">
    <location>
        <begin position="827"/>
        <end position="846"/>
    </location>
</feature>
<feature type="region of interest" description="LID" evidence="15">
    <location>
        <begin position="407"/>
        <end position="417"/>
    </location>
</feature>
<evidence type="ECO:0000256" key="2">
    <source>
        <dbReference type="ARBA" id="ARBA00004656"/>
    </source>
</evidence>
<feature type="binding site" evidence="15">
    <location>
        <position position="316"/>
    </location>
    <ligand>
        <name>ATP</name>
        <dbReference type="ChEBI" id="CHEBI:30616"/>
    </ligand>
</feature>
<feature type="binding site" evidence="15">
    <location>
        <position position="311"/>
    </location>
    <ligand>
        <name>ATP</name>
        <dbReference type="ChEBI" id="CHEBI:30616"/>
    </ligand>
</feature>
<keyword evidence="6 15" id="KW-0690">Ribosome biogenesis</keyword>
<evidence type="ECO:0000256" key="10">
    <source>
        <dbReference type="ARBA" id="ARBA00022777"/>
    </source>
</evidence>
<feature type="coiled-coil region" evidence="16">
    <location>
        <begin position="13"/>
        <end position="47"/>
    </location>
</feature>
<evidence type="ECO:0000256" key="13">
    <source>
        <dbReference type="ARBA" id="ARBA00023228"/>
    </source>
</evidence>
<name>A0A1I8FTV6_9PLAT</name>
<keyword evidence="13" id="KW-0458">Lysosome</keyword>
<reference evidence="20" key="1">
    <citation type="submission" date="2016-11" db="UniProtKB">
        <authorList>
            <consortium name="WormBaseParasite"/>
        </authorList>
    </citation>
    <scope>IDENTIFICATION</scope>
</reference>
<comment type="catalytic activity">
    <reaction evidence="1 15">
        <text>AMP + ATP = 2 ADP</text>
        <dbReference type="Rhea" id="RHEA:12973"/>
        <dbReference type="ChEBI" id="CHEBI:30616"/>
        <dbReference type="ChEBI" id="CHEBI:456215"/>
        <dbReference type="ChEBI" id="CHEBI:456216"/>
        <dbReference type="EC" id="2.7.4.3"/>
    </reaction>
</comment>
<dbReference type="SUPFAM" id="SSF52540">
    <property type="entry name" value="P-loop containing nucleoside triphosphate hydrolases"/>
    <property type="match status" value="1"/>
</dbReference>
<evidence type="ECO:0000259" key="18">
    <source>
        <dbReference type="SMART" id="SM00993"/>
    </source>
</evidence>
<keyword evidence="14 15" id="KW-0539">Nucleus</keyword>
<dbReference type="GO" id="GO:0005765">
    <property type="term" value="C:lysosomal membrane"/>
    <property type="evidence" value="ECO:0007669"/>
    <property type="project" value="UniProtKB-SubCell"/>
</dbReference>
<dbReference type="HAMAP" id="MF_00039">
    <property type="entry name" value="Adenylate_kinase_AK6"/>
    <property type="match status" value="1"/>
</dbReference>
<feature type="region of interest" description="Disordered" evidence="17">
    <location>
        <begin position="133"/>
        <end position="207"/>
    </location>
</feature>
<evidence type="ECO:0000256" key="5">
    <source>
        <dbReference type="ARBA" id="ARBA00022490"/>
    </source>
</evidence>
<dbReference type="PANTHER" id="PTHR13275">
    <property type="entry name" value="YL-1 PROTEIN TRANSCRIPTION FACTOR-LIKE 1"/>
    <property type="match status" value="1"/>
</dbReference>
<comment type="similarity">
    <text evidence="3">Belongs to the BORCS7 family.</text>
</comment>
<dbReference type="FunFam" id="3.40.50.300:FF:000372">
    <property type="entry name" value="Adenylate kinase isoenzyme 6 homolog"/>
    <property type="match status" value="1"/>
</dbReference>
<evidence type="ECO:0000256" key="11">
    <source>
        <dbReference type="ARBA" id="ARBA00022840"/>
    </source>
</evidence>
<dbReference type="Proteomes" id="UP000095280">
    <property type="component" value="Unplaced"/>
</dbReference>
<keyword evidence="5 15" id="KW-0963">Cytoplasm</keyword>
<dbReference type="PANTHER" id="PTHR13275:SF4">
    <property type="entry name" value="VACUOLAR PROTEIN SORTING-ASSOCIATED PROTEIN 72 HOMOLOG"/>
    <property type="match status" value="1"/>
</dbReference>
<dbReference type="GO" id="GO:0005524">
    <property type="term" value="F:ATP binding"/>
    <property type="evidence" value="ECO:0007669"/>
    <property type="project" value="UniProtKB-KW"/>
</dbReference>
<feature type="compositionally biased region" description="Low complexity" evidence="17">
    <location>
        <begin position="174"/>
        <end position="202"/>
    </location>
</feature>
<evidence type="ECO:0000313" key="19">
    <source>
        <dbReference type="Proteomes" id="UP000095280"/>
    </source>
</evidence>
<evidence type="ECO:0000313" key="20">
    <source>
        <dbReference type="WBParaSite" id="maker-uti_cns_0000029-snap-gene-0.22-mRNA-1"/>
    </source>
</evidence>
<feature type="binding site" evidence="15">
    <location>
        <position position="313"/>
    </location>
    <ligand>
        <name>ATP</name>
        <dbReference type="ChEBI" id="CHEBI:30616"/>
    </ligand>
</feature>
<dbReference type="GO" id="GO:0006364">
    <property type="term" value="P:rRNA processing"/>
    <property type="evidence" value="ECO:0007669"/>
    <property type="project" value="UniProtKB-KW"/>
</dbReference>
<feature type="compositionally biased region" description="Acidic residues" evidence="17">
    <location>
        <begin position="578"/>
        <end position="598"/>
    </location>
</feature>
<dbReference type="InterPro" id="IPR046757">
    <property type="entry name" value="YL1_N"/>
</dbReference>
<feature type="compositionally biased region" description="Low complexity" evidence="17">
    <location>
        <begin position="663"/>
        <end position="684"/>
    </location>
</feature>
<dbReference type="Pfam" id="PF08265">
    <property type="entry name" value="YL1_C"/>
    <property type="match status" value="1"/>
</dbReference>
<feature type="region of interest" description="Disordered" evidence="17">
    <location>
        <begin position="428"/>
        <end position="684"/>
    </location>
</feature>
<evidence type="ECO:0000256" key="8">
    <source>
        <dbReference type="ARBA" id="ARBA00022679"/>
    </source>
</evidence>
<evidence type="ECO:0000256" key="1">
    <source>
        <dbReference type="ARBA" id="ARBA00000582"/>
    </source>
</evidence>
<dbReference type="InterPro" id="IPR032143">
    <property type="entry name" value="BORCS7"/>
</dbReference>
<keyword evidence="8 15" id="KW-0808">Transferase</keyword>
<dbReference type="InterPro" id="IPR013272">
    <property type="entry name" value="Vps72/YL1_C"/>
</dbReference>
<dbReference type="EC" id="2.7.4.3" evidence="15"/>
<dbReference type="SMART" id="SM00993">
    <property type="entry name" value="YL1_C"/>
    <property type="match status" value="1"/>
</dbReference>
<evidence type="ECO:0000256" key="14">
    <source>
        <dbReference type="ARBA" id="ARBA00023242"/>
    </source>
</evidence>
<dbReference type="GO" id="GO:0005634">
    <property type="term" value="C:nucleus"/>
    <property type="evidence" value="ECO:0007669"/>
    <property type="project" value="UniProtKB-SubCell"/>
</dbReference>
<feature type="domain" description="Vps72/YL1 C-terminal" evidence="18">
    <location>
        <begin position="879"/>
        <end position="908"/>
    </location>
</feature>
<dbReference type="WBParaSite" id="maker-uti_cns_0000029-snap-gene-0.22-mRNA-1">
    <property type="protein sequence ID" value="maker-uti_cns_0000029-snap-gene-0.22-mRNA-1"/>
    <property type="gene ID" value="maker-uti_cns_0000029-snap-gene-0.22"/>
</dbReference>
<evidence type="ECO:0000256" key="9">
    <source>
        <dbReference type="ARBA" id="ARBA00022741"/>
    </source>
</evidence>